<comment type="caution">
    <text evidence="1">The sequence shown here is derived from an EMBL/GenBank/DDBJ whole genome shotgun (WGS) entry which is preliminary data.</text>
</comment>
<dbReference type="Pfam" id="PF02597">
    <property type="entry name" value="ThiS"/>
    <property type="match status" value="1"/>
</dbReference>
<dbReference type="GeneID" id="84782663"/>
<dbReference type="PATRIC" id="fig|1423773.3.peg.1124"/>
<dbReference type="OrthoDB" id="9798559at2"/>
<reference evidence="1 2" key="1">
    <citation type="journal article" date="2015" name="Genome Announc.">
        <title>Expanding the biotechnology potential of lactobacilli through comparative genomics of 213 strains and associated genera.</title>
        <authorList>
            <person name="Sun Z."/>
            <person name="Harris H.M."/>
            <person name="McCann A."/>
            <person name="Guo C."/>
            <person name="Argimon S."/>
            <person name="Zhang W."/>
            <person name="Yang X."/>
            <person name="Jeffery I.B."/>
            <person name="Cooney J.C."/>
            <person name="Kagawa T.F."/>
            <person name="Liu W."/>
            <person name="Song Y."/>
            <person name="Salvetti E."/>
            <person name="Wrobel A."/>
            <person name="Rasinkangas P."/>
            <person name="Parkhill J."/>
            <person name="Rea M.C."/>
            <person name="O'Sullivan O."/>
            <person name="Ritari J."/>
            <person name="Douillard F.P."/>
            <person name="Paul Ross R."/>
            <person name="Yang R."/>
            <person name="Briner A.E."/>
            <person name="Felis G.E."/>
            <person name="de Vos W.M."/>
            <person name="Barrangou R."/>
            <person name="Klaenhammer T.R."/>
            <person name="Caufield P.W."/>
            <person name="Cui Y."/>
            <person name="Zhang H."/>
            <person name="O'Toole P.W."/>
        </authorList>
    </citation>
    <scope>NUCLEOTIDE SEQUENCE [LARGE SCALE GENOMIC DNA]</scope>
    <source>
        <strain evidence="1 2">DSM 19117</strain>
    </source>
</reference>
<evidence type="ECO:0000313" key="1">
    <source>
        <dbReference type="EMBL" id="KRK72767.1"/>
    </source>
</evidence>
<dbReference type="EMBL" id="AZDT01000067">
    <property type="protein sequence ID" value="KRK72767.1"/>
    <property type="molecule type" value="Genomic_DNA"/>
</dbReference>
<dbReference type="STRING" id="1423773.FD30_GL001096"/>
<dbReference type="InterPro" id="IPR016155">
    <property type="entry name" value="Mopterin_synth/thiamin_S_b"/>
</dbReference>
<dbReference type="Gene3D" id="3.10.20.30">
    <property type="match status" value="1"/>
</dbReference>
<dbReference type="Proteomes" id="UP000051162">
    <property type="component" value="Unassembled WGS sequence"/>
</dbReference>
<dbReference type="PANTHER" id="PTHR34472">
    <property type="entry name" value="SULFUR CARRIER PROTEIN THIS"/>
    <property type="match status" value="1"/>
</dbReference>
<dbReference type="CDD" id="cd00565">
    <property type="entry name" value="Ubl_ThiS"/>
    <property type="match status" value="1"/>
</dbReference>
<dbReference type="PANTHER" id="PTHR34472:SF1">
    <property type="entry name" value="SULFUR CARRIER PROTEIN THIS"/>
    <property type="match status" value="1"/>
</dbReference>
<dbReference type="InterPro" id="IPR012675">
    <property type="entry name" value="Beta-grasp_dom_sf"/>
</dbReference>
<proteinExistence type="predicted"/>
<gene>
    <name evidence="1" type="ORF">FD30_GL001096</name>
</gene>
<protein>
    <recommendedName>
        <fullName evidence="3">Thiamine biosynthesis protein ThiS</fullName>
    </recommendedName>
</protein>
<name>A0A0R1JN88_9LACO</name>
<dbReference type="AlphaFoldDB" id="A0A0R1JN88"/>
<accession>A0A0R1JN88</accession>
<sequence>MLTINGEPAATATGTTILALLTARHTPIEHLVVEVNGQIIHHTDFATTTLQTDDQVEIITFVGGGR</sequence>
<dbReference type="RefSeq" id="WP_056945040.1">
    <property type="nucleotide sequence ID" value="NZ_AZDT01000067.1"/>
</dbReference>
<dbReference type="InterPro" id="IPR003749">
    <property type="entry name" value="ThiS/MoaD-like"/>
</dbReference>
<organism evidence="1 2">
    <name type="scientific">Levilactobacillus namurensis DSM 19117</name>
    <dbReference type="NCBI Taxonomy" id="1423773"/>
    <lineage>
        <taxon>Bacteria</taxon>
        <taxon>Bacillati</taxon>
        <taxon>Bacillota</taxon>
        <taxon>Bacilli</taxon>
        <taxon>Lactobacillales</taxon>
        <taxon>Lactobacillaceae</taxon>
        <taxon>Levilactobacillus</taxon>
    </lineage>
</organism>
<dbReference type="InterPro" id="IPR010035">
    <property type="entry name" value="Thi_S"/>
</dbReference>
<dbReference type="NCBIfam" id="TIGR01683">
    <property type="entry name" value="thiS"/>
    <property type="match status" value="1"/>
</dbReference>
<keyword evidence="2" id="KW-1185">Reference proteome</keyword>
<evidence type="ECO:0008006" key="3">
    <source>
        <dbReference type="Google" id="ProtNLM"/>
    </source>
</evidence>
<evidence type="ECO:0000313" key="2">
    <source>
        <dbReference type="Proteomes" id="UP000051162"/>
    </source>
</evidence>
<dbReference type="SUPFAM" id="SSF54285">
    <property type="entry name" value="MoaD/ThiS"/>
    <property type="match status" value="1"/>
</dbReference>